<dbReference type="CDD" id="cd02021">
    <property type="entry name" value="GntK"/>
    <property type="match status" value="1"/>
</dbReference>
<dbReference type="InterPro" id="IPR006001">
    <property type="entry name" value="Therm_gnt_kin"/>
</dbReference>
<comment type="similarity">
    <text evidence="2 10">Belongs to the gluconokinase GntK/GntV family.</text>
</comment>
<keyword evidence="12" id="KW-1185">Reference proteome</keyword>
<evidence type="ECO:0000256" key="1">
    <source>
        <dbReference type="ARBA" id="ARBA00004761"/>
    </source>
</evidence>
<name>A0A2W2BMI3_9ACTN</name>
<evidence type="ECO:0000256" key="4">
    <source>
        <dbReference type="ARBA" id="ARBA00022679"/>
    </source>
</evidence>
<comment type="catalytic activity">
    <reaction evidence="9 10">
        <text>D-gluconate + ATP = 6-phospho-D-gluconate + ADP + H(+)</text>
        <dbReference type="Rhea" id="RHEA:19433"/>
        <dbReference type="ChEBI" id="CHEBI:15378"/>
        <dbReference type="ChEBI" id="CHEBI:18391"/>
        <dbReference type="ChEBI" id="CHEBI:30616"/>
        <dbReference type="ChEBI" id="CHEBI:58759"/>
        <dbReference type="ChEBI" id="CHEBI:456216"/>
        <dbReference type="EC" id="2.7.1.12"/>
    </reaction>
</comment>
<gene>
    <name evidence="11" type="ORF">C1I92_21020</name>
</gene>
<dbReference type="PANTHER" id="PTHR43442">
    <property type="entry name" value="GLUCONOKINASE-RELATED"/>
    <property type="match status" value="1"/>
</dbReference>
<proteinExistence type="inferred from homology"/>
<keyword evidence="7 10" id="KW-0067">ATP-binding</keyword>
<evidence type="ECO:0000256" key="9">
    <source>
        <dbReference type="ARBA" id="ARBA00048090"/>
    </source>
</evidence>
<evidence type="ECO:0000313" key="11">
    <source>
        <dbReference type="EMBL" id="PZF81498.1"/>
    </source>
</evidence>
<keyword evidence="6 10" id="KW-0418">Kinase</keyword>
<dbReference type="GO" id="GO:0019521">
    <property type="term" value="P:D-gluconate metabolic process"/>
    <property type="evidence" value="ECO:0007669"/>
    <property type="project" value="UniProtKB-KW"/>
</dbReference>
<dbReference type="NCBIfam" id="TIGR01313">
    <property type="entry name" value="therm_gnt_kin"/>
    <property type="match status" value="1"/>
</dbReference>
<accession>A0A2W2BMI3</accession>
<evidence type="ECO:0000256" key="10">
    <source>
        <dbReference type="RuleBase" id="RU363066"/>
    </source>
</evidence>
<dbReference type="PANTHER" id="PTHR43442:SF3">
    <property type="entry name" value="GLUCONOKINASE-RELATED"/>
    <property type="match status" value="1"/>
</dbReference>
<dbReference type="GO" id="GO:0046316">
    <property type="term" value="F:gluconokinase activity"/>
    <property type="evidence" value="ECO:0007669"/>
    <property type="project" value="UniProtKB-EC"/>
</dbReference>
<keyword evidence="8" id="KW-0311">Gluconate utilization</keyword>
<dbReference type="Proteomes" id="UP000248764">
    <property type="component" value="Unassembled WGS sequence"/>
</dbReference>
<keyword evidence="5 10" id="KW-0547">Nucleotide-binding</keyword>
<sequence length="194" mass="21009">MVPVWTGPAPAARACDAGRVTLQPHLVVMGVSGSGKTTVATRLADRLGRPFAEADDMHPAANVAKMAAGTPLTDEDRAPWLATVRDWLTAEAERGRSAVVTCSALRRRYRDVLRGAAGGVTFVFLDGDPELLAERMRRRKGHFMPPSLLESQLDTLEPLEPDEDGVRVLVDGTPDDVVAEALRRLGERAPRHAQ</sequence>
<comment type="caution">
    <text evidence="11">The sequence shown here is derived from an EMBL/GenBank/DDBJ whole genome shotgun (WGS) entry which is preliminary data.</text>
</comment>
<evidence type="ECO:0000256" key="8">
    <source>
        <dbReference type="ARBA" id="ARBA00023064"/>
    </source>
</evidence>
<dbReference type="GO" id="GO:0005524">
    <property type="term" value="F:ATP binding"/>
    <property type="evidence" value="ECO:0007669"/>
    <property type="project" value="UniProtKB-KW"/>
</dbReference>
<evidence type="ECO:0000256" key="3">
    <source>
        <dbReference type="ARBA" id="ARBA00012054"/>
    </source>
</evidence>
<dbReference type="Gene3D" id="3.40.50.300">
    <property type="entry name" value="P-loop containing nucleotide triphosphate hydrolases"/>
    <property type="match status" value="1"/>
</dbReference>
<dbReference type="GO" id="GO:0005737">
    <property type="term" value="C:cytoplasm"/>
    <property type="evidence" value="ECO:0007669"/>
    <property type="project" value="TreeGrafter"/>
</dbReference>
<dbReference type="EC" id="2.7.1.12" evidence="3 10"/>
<dbReference type="InterPro" id="IPR027417">
    <property type="entry name" value="P-loop_NTPase"/>
</dbReference>
<comment type="pathway">
    <text evidence="1">Carbohydrate acid metabolism.</text>
</comment>
<dbReference type="FunFam" id="3.40.50.300:FF:000522">
    <property type="entry name" value="Gluconokinase"/>
    <property type="match status" value="1"/>
</dbReference>
<evidence type="ECO:0000256" key="2">
    <source>
        <dbReference type="ARBA" id="ARBA00008420"/>
    </source>
</evidence>
<dbReference type="SUPFAM" id="SSF52540">
    <property type="entry name" value="P-loop containing nucleoside triphosphate hydrolases"/>
    <property type="match status" value="1"/>
</dbReference>
<reference evidence="11 12" key="1">
    <citation type="submission" date="2018-01" db="EMBL/GenBank/DDBJ databases">
        <title>Draft genome sequence of Jiangella sp. GTF31.</title>
        <authorList>
            <person name="Sahin N."/>
            <person name="Ay H."/>
            <person name="Saygin H."/>
        </authorList>
    </citation>
    <scope>NUCLEOTIDE SEQUENCE [LARGE SCALE GENOMIC DNA]</scope>
    <source>
        <strain evidence="11 12">GTF31</strain>
    </source>
</reference>
<protein>
    <recommendedName>
        <fullName evidence="3 10">Gluconokinase</fullName>
        <ecNumber evidence="3 10">2.7.1.12</ecNumber>
    </recommendedName>
</protein>
<dbReference type="Pfam" id="PF13671">
    <property type="entry name" value="AAA_33"/>
    <property type="match status" value="1"/>
</dbReference>
<dbReference type="AlphaFoldDB" id="A0A2W2BMI3"/>
<evidence type="ECO:0000313" key="12">
    <source>
        <dbReference type="Proteomes" id="UP000248764"/>
    </source>
</evidence>
<dbReference type="EMBL" id="POTW01000057">
    <property type="protein sequence ID" value="PZF81498.1"/>
    <property type="molecule type" value="Genomic_DNA"/>
</dbReference>
<evidence type="ECO:0000256" key="5">
    <source>
        <dbReference type="ARBA" id="ARBA00022741"/>
    </source>
</evidence>
<evidence type="ECO:0000256" key="6">
    <source>
        <dbReference type="ARBA" id="ARBA00022777"/>
    </source>
</evidence>
<organism evidence="11 12">
    <name type="scientific">Jiangella anatolica</name>
    <dbReference type="NCBI Taxonomy" id="2670374"/>
    <lineage>
        <taxon>Bacteria</taxon>
        <taxon>Bacillati</taxon>
        <taxon>Actinomycetota</taxon>
        <taxon>Actinomycetes</taxon>
        <taxon>Jiangellales</taxon>
        <taxon>Jiangellaceae</taxon>
        <taxon>Jiangella</taxon>
    </lineage>
</organism>
<evidence type="ECO:0000256" key="7">
    <source>
        <dbReference type="ARBA" id="ARBA00022840"/>
    </source>
</evidence>
<keyword evidence="4 10" id="KW-0808">Transferase</keyword>